<evidence type="ECO:0000313" key="3">
    <source>
        <dbReference type="Proteomes" id="UP000324222"/>
    </source>
</evidence>
<keyword evidence="3" id="KW-1185">Reference proteome</keyword>
<comment type="caution">
    <text evidence="2">The sequence shown here is derived from an EMBL/GenBank/DDBJ whole genome shotgun (WGS) entry which is preliminary data.</text>
</comment>
<feature type="region of interest" description="Disordered" evidence="1">
    <location>
        <begin position="73"/>
        <end position="117"/>
    </location>
</feature>
<dbReference type="AlphaFoldDB" id="A0A5B7HDT3"/>
<protein>
    <submittedName>
        <fullName evidence="2">Uncharacterized protein</fullName>
    </submittedName>
</protein>
<evidence type="ECO:0000256" key="1">
    <source>
        <dbReference type="SAM" id="MobiDB-lite"/>
    </source>
</evidence>
<feature type="compositionally biased region" description="Polar residues" evidence="1">
    <location>
        <begin position="108"/>
        <end position="117"/>
    </location>
</feature>
<accession>A0A5B7HDT3</accession>
<organism evidence="2 3">
    <name type="scientific">Portunus trituberculatus</name>
    <name type="common">Swimming crab</name>
    <name type="synonym">Neptunus trituberculatus</name>
    <dbReference type="NCBI Taxonomy" id="210409"/>
    <lineage>
        <taxon>Eukaryota</taxon>
        <taxon>Metazoa</taxon>
        <taxon>Ecdysozoa</taxon>
        <taxon>Arthropoda</taxon>
        <taxon>Crustacea</taxon>
        <taxon>Multicrustacea</taxon>
        <taxon>Malacostraca</taxon>
        <taxon>Eumalacostraca</taxon>
        <taxon>Eucarida</taxon>
        <taxon>Decapoda</taxon>
        <taxon>Pleocyemata</taxon>
        <taxon>Brachyura</taxon>
        <taxon>Eubrachyura</taxon>
        <taxon>Portunoidea</taxon>
        <taxon>Portunidae</taxon>
        <taxon>Portuninae</taxon>
        <taxon>Portunus</taxon>
    </lineage>
</organism>
<dbReference type="Proteomes" id="UP000324222">
    <property type="component" value="Unassembled WGS sequence"/>
</dbReference>
<gene>
    <name evidence="2" type="ORF">E2C01_064719</name>
</gene>
<feature type="compositionally biased region" description="Polar residues" evidence="1">
    <location>
        <begin position="1"/>
        <end position="19"/>
    </location>
</feature>
<dbReference type="EMBL" id="VSRR010031180">
    <property type="protein sequence ID" value="MPC70470.1"/>
    <property type="molecule type" value="Genomic_DNA"/>
</dbReference>
<feature type="compositionally biased region" description="Basic and acidic residues" evidence="1">
    <location>
        <begin position="79"/>
        <end position="101"/>
    </location>
</feature>
<evidence type="ECO:0000313" key="2">
    <source>
        <dbReference type="EMBL" id="MPC70470.1"/>
    </source>
</evidence>
<feature type="compositionally biased region" description="Basic and acidic residues" evidence="1">
    <location>
        <begin position="34"/>
        <end position="50"/>
    </location>
</feature>
<reference evidence="2 3" key="1">
    <citation type="submission" date="2019-05" db="EMBL/GenBank/DDBJ databases">
        <title>Another draft genome of Portunus trituberculatus and its Hox gene families provides insights of decapod evolution.</title>
        <authorList>
            <person name="Jeong J.-H."/>
            <person name="Song I."/>
            <person name="Kim S."/>
            <person name="Choi T."/>
            <person name="Kim D."/>
            <person name="Ryu S."/>
            <person name="Kim W."/>
        </authorList>
    </citation>
    <scope>NUCLEOTIDE SEQUENCE [LARGE SCALE GENOMIC DNA]</scope>
    <source>
        <tissue evidence="2">Muscle</tissue>
    </source>
</reference>
<name>A0A5B7HDT3_PORTR</name>
<feature type="region of interest" description="Disordered" evidence="1">
    <location>
        <begin position="1"/>
        <end position="50"/>
    </location>
</feature>
<sequence>MAQEFHQTLLSEALQSGERNTGPAFPMSLRLPGTRRESEGQRRCEEPNHDRRAALQACRHAGERNKIWRDTCVRQTVTDTHDEKLSPEGKETPSDRSRLSRSDSNLNTRPHSSAYFT</sequence>
<proteinExistence type="predicted"/>